<dbReference type="GO" id="GO:0016020">
    <property type="term" value="C:membrane"/>
    <property type="evidence" value="ECO:0007669"/>
    <property type="project" value="InterPro"/>
</dbReference>
<evidence type="ECO:0000313" key="5">
    <source>
        <dbReference type="Proteomes" id="UP000223913"/>
    </source>
</evidence>
<comment type="caution">
    <text evidence="4">The sequence shown here is derived from an EMBL/GenBank/DDBJ whole genome shotgun (WGS) entry which is preliminary data.</text>
</comment>
<dbReference type="Pfam" id="PF06580">
    <property type="entry name" value="His_kinase"/>
    <property type="match status" value="1"/>
</dbReference>
<feature type="signal peptide" evidence="2">
    <location>
        <begin position="1"/>
        <end position="20"/>
    </location>
</feature>
<keyword evidence="2" id="KW-0732">Signal</keyword>
<dbReference type="OrthoDB" id="9809908at2"/>
<dbReference type="InterPro" id="IPR010559">
    <property type="entry name" value="Sig_transdc_His_kin_internal"/>
</dbReference>
<organism evidence="4 5">
    <name type="scientific">Flavilitoribacter nigricans (strain ATCC 23147 / DSM 23189 / NBRC 102662 / NCIMB 1420 / SS-2)</name>
    <name type="common">Lewinella nigricans</name>
    <dbReference type="NCBI Taxonomy" id="1122177"/>
    <lineage>
        <taxon>Bacteria</taxon>
        <taxon>Pseudomonadati</taxon>
        <taxon>Bacteroidota</taxon>
        <taxon>Saprospiria</taxon>
        <taxon>Saprospirales</taxon>
        <taxon>Lewinellaceae</taxon>
        <taxon>Flavilitoribacter</taxon>
    </lineage>
</organism>
<dbReference type="SUPFAM" id="SSF55874">
    <property type="entry name" value="ATPase domain of HSP90 chaperone/DNA topoisomerase II/histidine kinase"/>
    <property type="match status" value="1"/>
</dbReference>
<keyword evidence="5" id="KW-1185">Reference proteome</keyword>
<sequence>MRQSLFLSLILCLISLATRAQSIAEYINGGKRLNLEWVQQKTTREKATDYPVFPDQFQREDWEVRIGLQFYLGNDDRIKGTIESVSFIKFPDAEEGADEPLITDTRFQEKYPAAYSIVFDQWTGITFAADGNADSFAELQKDVQLKLDQEVSGNQDLHSELQSLALPEALQAGHWSHFISTLLASDLPEEEFYFPLLTKKNGRQWLCDFFQVDHPPKTTVLEGSIRNQVTTEVRLKYHKEGDWLNFWQDSVVVLDQNGHFKISIPMDQARTVNISHGYQTMRFYLEPGDHLDFSTDGNAFYQQMEFTGSSVAHQQFLLDFYHEMRGDSLFRSYDHQLLQEQQGSFLTRMLQKEIRELEFLQLRTHQLSPGFQSYMDRSIRFNYANIIWEAAYRFHVAGKEPLEAEFAQQAAQRRPLLYRLPPGKTFDFFVEEYLHFQMTRLKDLGLDLRWSFDHYNSFAKLVLPPETLVRHSAMMLFRNYSNETGISEDLLPLLDELIERCNDPKWRSELSAFTRPGAEGDAMAHPIRLLPLNKMAPDWSFTDKEGIKVSLKDFKGRKVLLHIGWSQNLEAALSDIAYLKKEQTELPAVVHLLLAPQQEDFQNAVQNREGLFIHVPAQEMQGLRENYRVDNTSNHYNLLDETGKVIANNYDLGTPTKMRSTWARIQPLVVSAAWGPEQWLAFWKRLGIIALALLLVTLVYLWRRRVQELRDLRQRQLLEFELKGIRAQMNPHFLFNAMSTIQNLIRTNRQEKADLYLSQFAGLMRRILRHTAEEYIPLSEEIATLEQYCSLEALRHPFDYEFSIDPEIDPHNTYIPGMILQPLLENAIIHGLLPQKGDRLLAVDLQVHPNGLACTVIDNGIGIHQAKANRPHRSGDRESRGIELVRQRLALLSDKGAPGLRLQDRSTLSPPKSGTRIDLIIPIEH</sequence>
<feature type="transmembrane region" description="Helical" evidence="1">
    <location>
        <begin position="682"/>
        <end position="702"/>
    </location>
</feature>
<evidence type="ECO:0000256" key="2">
    <source>
        <dbReference type="SAM" id="SignalP"/>
    </source>
</evidence>
<gene>
    <name evidence="4" type="ORF">CRP01_09325</name>
</gene>
<dbReference type="RefSeq" id="WP_099149754.1">
    <property type="nucleotide sequence ID" value="NZ_PDUD01000017.1"/>
</dbReference>
<keyword evidence="1" id="KW-0472">Membrane</keyword>
<proteinExistence type="predicted"/>
<dbReference type="InterPro" id="IPR050640">
    <property type="entry name" value="Bact_2-comp_sensor_kinase"/>
</dbReference>
<reference evidence="4 5" key="1">
    <citation type="submission" date="2017-10" db="EMBL/GenBank/DDBJ databases">
        <title>The draft genome sequence of Lewinella nigricans NBRC 102662.</title>
        <authorList>
            <person name="Wang K."/>
        </authorList>
    </citation>
    <scope>NUCLEOTIDE SEQUENCE [LARGE SCALE GENOMIC DNA]</scope>
    <source>
        <strain evidence="4 5">NBRC 102662</strain>
    </source>
</reference>
<keyword evidence="1" id="KW-1133">Transmembrane helix</keyword>
<dbReference type="Proteomes" id="UP000223913">
    <property type="component" value="Unassembled WGS sequence"/>
</dbReference>
<dbReference type="Gene3D" id="3.40.30.10">
    <property type="entry name" value="Glutaredoxin"/>
    <property type="match status" value="1"/>
</dbReference>
<keyword evidence="1" id="KW-0812">Transmembrane</keyword>
<dbReference type="SUPFAM" id="SSF52833">
    <property type="entry name" value="Thioredoxin-like"/>
    <property type="match status" value="1"/>
</dbReference>
<feature type="chain" id="PRO_5012587395" description="Signal transduction histidine kinase internal region domain-containing protein" evidence="2">
    <location>
        <begin position="21"/>
        <end position="925"/>
    </location>
</feature>
<dbReference type="InterPro" id="IPR036249">
    <property type="entry name" value="Thioredoxin-like_sf"/>
</dbReference>
<dbReference type="PANTHER" id="PTHR34220">
    <property type="entry name" value="SENSOR HISTIDINE KINASE YPDA"/>
    <property type="match status" value="1"/>
</dbReference>
<protein>
    <recommendedName>
        <fullName evidence="3">Signal transduction histidine kinase internal region domain-containing protein</fullName>
    </recommendedName>
</protein>
<name>A0A2D0NE92_FLAN2</name>
<accession>A0A2D0NE92</accession>
<dbReference type="AlphaFoldDB" id="A0A2D0NE92"/>
<evidence type="ECO:0000256" key="1">
    <source>
        <dbReference type="SAM" id="Phobius"/>
    </source>
</evidence>
<feature type="domain" description="Signal transduction histidine kinase internal region" evidence="3">
    <location>
        <begin position="721"/>
        <end position="796"/>
    </location>
</feature>
<dbReference type="GO" id="GO:0000155">
    <property type="term" value="F:phosphorelay sensor kinase activity"/>
    <property type="evidence" value="ECO:0007669"/>
    <property type="project" value="InterPro"/>
</dbReference>
<dbReference type="PANTHER" id="PTHR34220:SF7">
    <property type="entry name" value="SENSOR HISTIDINE KINASE YPDA"/>
    <property type="match status" value="1"/>
</dbReference>
<dbReference type="EMBL" id="PDUD01000017">
    <property type="protein sequence ID" value="PHN06499.1"/>
    <property type="molecule type" value="Genomic_DNA"/>
</dbReference>
<dbReference type="Gene3D" id="3.30.565.10">
    <property type="entry name" value="Histidine kinase-like ATPase, C-terminal domain"/>
    <property type="match status" value="1"/>
</dbReference>
<dbReference type="InterPro" id="IPR036890">
    <property type="entry name" value="HATPase_C_sf"/>
</dbReference>
<evidence type="ECO:0000259" key="3">
    <source>
        <dbReference type="Pfam" id="PF06580"/>
    </source>
</evidence>
<evidence type="ECO:0000313" key="4">
    <source>
        <dbReference type="EMBL" id="PHN06499.1"/>
    </source>
</evidence>